<keyword evidence="9" id="KW-1015">Disulfide bond</keyword>
<keyword evidence="6 13" id="KW-1133">Transmembrane helix</keyword>
<reference evidence="15 16" key="1">
    <citation type="submission" date="2018-10" db="EMBL/GenBank/DDBJ databases">
        <authorList>
            <person name="Ekblom R."/>
            <person name="Jareborg N."/>
        </authorList>
    </citation>
    <scope>NUCLEOTIDE SEQUENCE [LARGE SCALE GENOMIC DNA]</scope>
    <source>
        <tissue evidence="15">Muscle</tissue>
    </source>
</reference>
<feature type="transmembrane region" description="Helical" evidence="13">
    <location>
        <begin position="196"/>
        <end position="218"/>
    </location>
</feature>
<evidence type="ECO:0000256" key="3">
    <source>
        <dbReference type="ARBA" id="ARBA00022606"/>
    </source>
</evidence>
<evidence type="ECO:0000256" key="2">
    <source>
        <dbReference type="ARBA" id="ARBA00022475"/>
    </source>
</evidence>
<dbReference type="Pfam" id="PF13853">
    <property type="entry name" value="7tm_4"/>
    <property type="match status" value="1"/>
</dbReference>
<keyword evidence="4 13" id="KW-0812">Transmembrane</keyword>
<feature type="transmembrane region" description="Helical" evidence="13">
    <location>
        <begin position="88"/>
        <end position="109"/>
    </location>
</feature>
<feature type="transmembrane region" description="Helical" evidence="13">
    <location>
        <begin position="156"/>
        <end position="175"/>
    </location>
</feature>
<feature type="transmembrane region" description="Helical" evidence="13">
    <location>
        <begin position="121"/>
        <end position="144"/>
    </location>
</feature>
<keyword evidence="12" id="KW-0807">Transducer</keyword>
<evidence type="ECO:0000256" key="13">
    <source>
        <dbReference type="SAM" id="Phobius"/>
    </source>
</evidence>
<feature type="domain" description="G-protein coupled receptors family 1 profile" evidence="14">
    <location>
        <begin position="1"/>
        <end position="173"/>
    </location>
</feature>
<keyword evidence="2" id="KW-1003">Cell membrane</keyword>
<gene>
    <name evidence="15" type="ORF">BN2614_LOCUS1</name>
</gene>
<dbReference type="PANTHER" id="PTHR24242:SF256">
    <property type="entry name" value="OLFACTORY RECEPTOR"/>
    <property type="match status" value="1"/>
</dbReference>
<dbReference type="InterPro" id="IPR017452">
    <property type="entry name" value="GPCR_Rhodpsn_7TM"/>
</dbReference>
<evidence type="ECO:0000256" key="7">
    <source>
        <dbReference type="ARBA" id="ARBA00023040"/>
    </source>
</evidence>
<dbReference type="Gene3D" id="1.20.1070.10">
    <property type="entry name" value="Rhodopsin 7-helix transmembrane proteins"/>
    <property type="match status" value="1"/>
</dbReference>
<dbReference type="FunFam" id="1.20.1070.10:FF:000015">
    <property type="entry name" value="Olfactory receptor"/>
    <property type="match status" value="1"/>
</dbReference>
<proteinExistence type="predicted"/>
<dbReference type="AlphaFoldDB" id="A0A9X9LP79"/>
<evidence type="ECO:0000256" key="11">
    <source>
        <dbReference type="ARBA" id="ARBA00023180"/>
    </source>
</evidence>
<dbReference type="SUPFAM" id="SSF81321">
    <property type="entry name" value="Family A G protein-coupled receptor-like"/>
    <property type="match status" value="1"/>
</dbReference>
<dbReference type="PANTHER" id="PTHR24242">
    <property type="entry name" value="G-PROTEIN COUPLED RECEPTOR"/>
    <property type="match status" value="1"/>
</dbReference>
<evidence type="ECO:0000313" key="16">
    <source>
        <dbReference type="Proteomes" id="UP000269945"/>
    </source>
</evidence>
<keyword evidence="10" id="KW-0675">Receptor</keyword>
<comment type="caution">
    <text evidence="15">The sequence shown here is derived from an EMBL/GenBank/DDBJ whole genome shotgun (WGS) entry which is preliminary data.</text>
</comment>
<sequence length="234" mass="26648">MSFDRFLAICRPLHYPTIMTYHLCARLVVSCWVGGFLSILIPAILMSRVPFCGPNIIDHFFCDLGPLLALSCTPVPKTTLTCATVSSLIIFITFLYILGSYTLVLRAVLRVPAGSGRNKAFSTCASHFLVVSLFYGSVMVMYVSPGSRSHPGTQKFVTLFYCMATPFFNPLIYSLRNKDMKDALNLRANVIKLICMKLRLVSWLLPYYYFLFQSYHYFFLSNYSIMKHSIYSLH</sequence>
<keyword evidence="8 13" id="KW-0472">Membrane</keyword>
<dbReference type="PRINTS" id="PR00245">
    <property type="entry name" value="OLFACTORYR"/>
</dbReference>
<evidence type="ECO:0000256" key="1">
    <source>
        <dbReference type="ARBA" id="ARBA00004651"/>
    </source>
</evidence>
<protein>
    <recommendedName>
        <fullName evidence="14">G-protein coupled receptors family 1 profile domain-containing protein</fullName>
    </recommendedName>
</protein>
<evidence type="ECO:0000259" key="14">
    <source>
        <dbReference type="PROSITE" id="PS50262"/>
    </source>
</evidence>
<dbReference type="GO" id="GO:0004930">
    <property type="term" value="F:G protein-coupled receptor activity"/>
    <property type="evidence" value="ECO:0007669"/>
    <property type="project" value="UniProtKB-KW"/>
</dbReference>
<evidence type="ECO:0000256" key="4">
    <source>
        <dbReference type="ARBA" id="ARBA00022692"/>
    </source>
</evidence>
<keyword evidence="3" id="KW-0716">Sensory transduction</keyword>
<evidence type="ECO:0000256" key="6">
    <source>
        <dbReference type="ARBA" id="ARBA00022989"/>
    </source>
</evidence>
<dbReference type="Proteomes" id="UP000269945">
    <property type="component" value="Unassembled WGS sequence"/>
</dbReference>
<comment type="subcellular location">
    <subcellularLocation>
        <location evidence="1">Cell membrane</location>
        <topology evidence="1">Multi-pass membrane protein</topology>
    </subcellularLocation>
</comment>
<name>A0A9X9LP79_GULGU</name>
<keyword evidence="16" id="KW-1185">Reference proteome</keyword>
<accession>A0A9X9LP79</accession>
<evidence type="ECO:0000256" key="10">
    <source>
        <dbReference type="ARBA" id="ARBA00023170"/>
    </source>
</evidence>
<feature type="transmembrane region" description="Helical" evidence="13">
    <location>
        <begin position="21"/>
        <end position="45"/>
    </location>
</feature>
<evidence type="ECO:0000256" key="12">
    <source>
        <dbReference type="ARBA" id="ARBA00023224"/>
    </source>
</evidence>
<evidence type="ECO:0000256" key="8">
    <source>
        <dbReference type="ARBA" id="ARBA00023136"/>
    </source>
</evidence>
<keyword evidence="11" id="KW-0325">Glycoprotein</keyword>
<organism evidence="15 16">
    <name type="scientific">Gulo gulo</name>
    <name type="common">Wolverine</name>
    <name type="synonym">Gluton</name>
    <dbReference type="NCBI Taxonomy" id="48420"/>
    <lineage>
        <taxon>Eukaryota</taxon>
        <taxon>Metazoa</taxon>
        <taxon>Chordata</taxon>
        <taxon>Craniata</taxon>
        <taxon>Vertebrata</taxon>
        <taxon>Euteleostomi</taxon>
        <taxon>Mammalia</taxon>
        <taxon>Eutheria</taxon>
        <taxon>Laurasiatheria</taxon>
        <taxon>Carnivora</taxon>
        <taxon>Caniformia</taxon>
        <taxon>Musteloidea</taxon>
        <taxon>Mustelidae</taxon>
        <taxon>Guloninae</taxon>
        <taxon>Gulo</taxon>
    </lineage>
</organism>
<dbReference type="GO" id="GO:0005886">
    <property type="term" value="C:plasma membrane"/>
    <property type="evidence" value="ECO:0007669"/>
    <property type="project" value="UniProtKB-SubCell"/>
</dbReference>
<dbReference type="EMBL" id="CYRY02010068">
    <property type="protein sequence ID" value="VCW78190.1"/>
    <property type="molecule type" value="Genomic_DNA"/>
</dbReference>
<keyword evidence="7" id="KW-0297">G-protein coupled receptor</keyword>
<dbReference type="InterPro" id="IPR000725">
    <property type="entry name" value="Olfact_rcpt"/>
</dbReference>
<dbReference type="PROSITE" id="PS50262">
    <property type="entry name" value="G_PROTEIN_RECEP_F1_2"/>
    <property type="match status" value="1"/>
</dbReference>
<evidence type="ECO:0000256" key="5">
    <source>
        <dbReference type="ARBA" id="ARBA00022725"/>
    </source>
</evidence>
<evidence type="ECO:0000256" key="9">
    <source>
        <dbReference type="ARBA" id="ARBA00023157"/>
    </source>
</evidence>
<evidence type="ECO:0000313" key="15">
    <source>
        <dbReference type="EMBL" id="VCW78190.1"/>
    </source>
</evidence>
<keyword evidence="5" id="KW-0552">Olfaction</keyword>
<dbReference type="GO" id="GO:0004984">
    <property type="term" value="F:olfactory receptor activity"/>
    <property type="evidence" value="ECO:0007669"/>
    <property type="project" value="InterPro"/>
</dbReference>
<dbReference type="InterPro" id="IPR050939">
    <property type="entry name" value="Olfactory_GPCR1"/>
</dbReference>